<dbReference type="Proteomes" id="UP000597444">
    <property type="component" value="Unassembled WGS sequence"/>
</dbReference>
<organism evidence="2 3">
    <name type="scientific">Reticulibacter mediterranei</name>
    <dbReference type="NCBI Taxonomy" id="2778369"/>
    <lineage>
        <taxon>Bacteria</taxon>
        <taxon>Bacillati</taxon>
        <taxon>Chloroflexota</taxon>
        <taxon>Ktedonobacteria</taxon>
        <taxon>Ktedonobacterales</taxon>
        <taxon>Reticulibacteraceae</taxon>
        <taxon>Reticulibacter</taxon>
    </lineage>
</organism>
<accession>A0A8J3N6R8</accession>
<feature type="coiled-coil region" evidence="1">
    <location>
        <begin position="123"/>
        <end position="178"/>
    </location>
</feature>
<name>A0A8J3N6R8_9CHLR</name>
<comment type="caution">
    <text evidence="2">The sequence shown here is derived from an EMBL/GenBank/DDBJ whole genome shotgun (WGS) entry which is preliminary data.</text>
</comment>
<dbReference type="EMBL" id="BNJK01000002">
    <property type="protein sequence ID" value="GHP00450.1"/>
    <property type="molecule type" value="Genomic_DNA"/>
</dbReference>
<evidence type="ECO:0000313" key="2">
    <source>
        <dbReference type="EMBL" id="GHP00450.1"/>
    </source>
</evidence>
<reference evidence="2" key="1">
    <citation type="submission" date="2020-10" db="EMBL/GenBank/DDBJ databases">
        <title>Taxonomic study of unclassified bacteria belonging to the class Ktedonobacteria.</title>
        <authorList>
            <person name="Yabe S."/>
            <person name="Wang C.M."/>
            <person name="Zheng Y."/>
            <person name="Sakai Y."/>
            <person name="Cavaletti L."/>
            <person name="Monciardini P."/>
            <person name="Donadio S."/>
        </authorList>
    </citation>
    <scope>NUCLEOTIDE SEQUENCE</scope>
    <source>
        <strain evidence="2">ID150040</strain>
    </source>
</reference>
<keyword evidence="1" id="KW-0175">Coiled coil</keyword>
<keyword evidence="3" id="KW-1185">Reference proteome</keyword>
<dbReference type="AlphaFoldDB" id="A0A8J3N6R8"/>
<sequence length="241" mass="27284">MWKLAEFFGDEEGIVKRLADLNPGSRNVTIQMRILAEPLTAQNLLTIISALTELTTKYWLIAKRRFADFIEYTQTHNGRFAEEAQIVITRISYNSPFNMDWKVDLSAPSVAEALVTTIDGITQRQERLEKAKLENQAKALEIKEAEQKAEQDNQIALLEQEKHRLELEQRRLEVLGKQLEVQKKGIEYALEIAGKVVDMLHPGADPATRAMEIQALLPNLVQLQNGKGLELALPPLSKDTE</sequence>
<evidence type="ECO:0000256" key="1">
    <source>
        <dbReference type="SAM" id="Coils"/>
    </source>
</evidence>
<proteinExistence type="predicted"/>
<evidence type="ECO:0000313" key="3">
    <source>
        <dbReference type="Proteomes" id="UP000597444"/>
    </source>
</evidence>
<gene>
    <name evidence="2" type="ORF">KSF_104970</name>
</gene>
<protein>
    <submittedName>
        <fullName evidence="2">Uncharacterized protein</fullName>
    </submittedName>
</protein>